<feature type="signal peptide" evidence="1">
    <location>
        <begin position="1"/>
        <end position="24"/>
    </location>
</feature>
<feature type="chain" id="PRO_5012256230" description="The GLUG motif-containing protein" evidence="1">
    <location>
        <begin position="25"/>
        <end position="727"/>
    </location>
</feature>
<organism evidence="2 3">
    <name type="scientific">Porphyromonas circumdentaria</name>
    <dbReference type="NCBI Taxonomy" id="29524"/>
    <lineage>
        <taxon>Bacteria</taxon>
        <taxon>Pseudomonadati</taxon>
        <taxon>Bacteroidota</taxon>
        <taxon>Bacteroidia</taxon>
        <taxon>Bacteroidales</taxon>
        <taxon>Porphyromonadaceae</taxon>
        <taxon>Porphyromonas</taxon>
    </lineage>
</organism>
<accession>A0A1T4NU11</accession>
<dbReference type="STRING" id="29524.SAMN02745171_01235"/>
<reference evidence="3" key="1">
    <citation type="submission" date="2017-02" db="EMBL/GenBank/DDBJ databases">
        <authorList>
            <person name="Varghese N."/>
            <person name="Submissions S."/>
        </authorList>
    </citation>
    <scope>NUCLEOTIDE SEQUENCE [LARGE SCALE GENOMIC DNA]</scope>
    <source>
        <strain evidence="3">ATCC 51356</strain>
    </source>
</reference>
<evidence type="ECO:0000313" key="2">
    <source>
        <dbReference type="EMBL" id="SJZ82850.1"/>
    </source>
</evidence>
<evidence type="ECO:0000313" key="3">
    <source>
        <dbReference type="Proteomes" id="UP000190121"/>
    </source>
</evidence>
<dbReference type="RefSeq" id="WP_078737147.1">
    <property type="nucleotide sequence ID" value="NZ_FUXE01000012.1"/>
</dbReference>
<evidence type="ECO:0000256" key="1">
    <source>
        <dbReference type="SAM" id="SignalP"/>
    </source>
</evidence>
<sequence length="727" mass="78890">MKRLLSTLVVFVGLFVFSMTSASAQHASIPPFSGGNGTEATPYLLSTADDIIALSKLVEESQNDCTGLFFKMTQDIDMTGKTMKPIGNNHNSSYTPHYFCGTFDGGDYTINNLVIEAKTKRAVGLFGMVKNATIKNLTIENSTLKGQGITGGLCAVMANSVISNCHIGKKVYVESISDPNTGGVIGAILAGDKNVIEDCTHAGHVRGAHSTTGGILGLDNAKGSVVRRCFNIGVVEDWMGIVGGIVGETKYGHLSIEDCGNTGTVHAGKNGASYHAAGMLANIDGTAVAKRPVIKNCYNAGEVASNVDDAPPHPMTCAMQSTTTENCYYDPVSSKTAVDDVTSVSAEEMAKPAFVDQLNQNRPNGPWRIIENVNKGLPVPTKMKPSSEEPTPISSEFKPLFDRVTIPVSQDYAMFIKEYSAEAYNHIKANRIVIKLESLTPDVIKSSGDKYRAIKPGEGTVKVRIAGAVKGSLDQFDENNVFGETTFTVEAVPFEEYRTTFPAVPTIWRHGAEEVKEFAQNTCKLTLFTEQYNKLIRVPESMKPHNDIFLTGLSDFPLINTRYTEDTGAFIQATVFTSTFLFIDNTAPLRKILEKAGYEYRGYSSVTGTETYRHEESKTSVFLQFVALQGVRYGGISFMYDEKGEYVPDSNEAIEAFKGEILLADHGSSFDVTVPEGCLGENVQIFDLAGKLIASQVANDTTLHFDAVQEKTFIVRVKGCLALKVIL</sequence>
<keyword evidence="1" id="KW-0732">Signal</keyword>
<dbReference type="OrthoDB" id="1081322at2"/>
<protein>
    <recommendedName>
        <fullName evidence="4">The GLUG motif-containing protein</fullName>
    </recommendedName>
</protein>
<dbReference type="InterPro" id="IPR011050">
    <property type="entry name" value="Pectin_lyase_fold/virulence"/>
</dbReference>
<name>A0A1T4NU11_9PORP</name>
<dbReference type="EMBL" id="FUXE01000012">
    <property type="protein sequence ID" value="SJZ82850.1"/>
    <property type="molecule type" value="Genomic_DNA"/>
</dbReference>
<dbReference type="Proteomes" id="UP000190121">
    <property type="component" value="Unassembled WGS sequence"/>
</dbReference>
<proteinExistence type="predicted"/>
<keyword evidence="3" id="KW-1185">Reference proteome</keyword>
<evidence type="ECO:0008006" key="4">
    <source>
        <dbReference type="Google" id="ProtNLM"/>
    </source>
</evidence>
<dbReference type="Gene3D" id="2.160.20.110">
    <property type="match status" value="1"/>
</dbReference>
<gene>
    <name evidence="2" type="ORF">SAMN02745171_01235</name>
</gene>
<dbReference type="AlphaFoldDB" id="A0A1T4NU11"/>
<dbReference type="SUPFAM" id="SSF51126">
    <property type="entry name" value="Pectin lyase-like"/>
    <property type="match status" value="1"/>
</dbReference>